<feature type="domain" description="TonB-dependent receptor-like beta-barrel" evidence="13">
    <location>
        <begin position="246"/>
        <end position="680"/>
    </location>
</feature>
<keyword evidence="5" id="KW-0812">Transmembrane</keyword>
<evidence type="ECO:0000256" key="8">
    <source>
        <dbReference type="ARBA" id="ARBA00023077"/>
    </source>
</evidence>
<dbReference type="Pfam" id="PF07715">
    <property type="entry name" value="Plug"/>
    <property type="match status" value="1"/>
</dbReference>
<dbReference type="Proteomes" id="UP001523528">
    <property type="component" value="Unassembled WGS sequence"/>
</dbReference>
<evidence type="ECO:0000256" key="2">
    <source>
        <dbReference type="ARBA" id="ARBA00022448"/>
    </source>
</evidence>
<comment type="caution">
    <text evidence="15">The sequence shown here is derived from an EMBL/GenBank/DDBJ whole genome shotgun (WGS) entry which is preliminary data.</text>
</comment>
<keyword evidence="2" id="KW-0813">Transport</keyword>
<dbReference type="InterPro" id="IPR000531">
    <property type="entry name" value="Beta-barrel_TonB"/>
</dbReference>
<evidence type="ECO:0000259" key="13">
    <source>
        <dbReference type="Pfam" id="PF00593"/>
    </source>
</evidence>
<keyword evidence="9 11" id="KW-0472">Membrane</keyword>
<dbReference type="InterPro" id="IPR036942">
    <property type="entry name" value="Beta-barrel_TonB_sf"/>
</dbReference>
<comment type="similarity">
    <text evidence="11">Belongs to the TonB-dependent receptor family.</text>
</comment>
<keyword evidence="8 11" id="KW-0798">TonB box</keyword>
<dbReference type="Gene3D" id="2.40.170.20">
    <property type="entry name" value="TonB-dependent receptor, beta-barrel domain"/>
    <property type="match status" value="1"/>
</dbReference>
<organism evidence="15 16">
    <name type="scientific">Acetobacter lambici</name>
    <dbReference type="NCBI Taxonomy" id="1332824"/>
    <lineage>
        <taxon>Bacteria</taxon>
        <taxon>Pseudomonadati</taxon>
        <taxon>Pseudomonadota</taxon>
        <taxon>Alphaproteobacteria</taxon>
        <taxon>Acetobacterales</taxon>
        <taxon>Acetobacteraceae</taxon>
        <taxon>Acetobacter</taxon>
    </lineage>
</organism>
<evidence type="ECO:0000259" key="14">
    <source>
        <dbReference type="Pfam" id="PF07715"/>
    </source>
</evidence>
<evidence type="ECO:0000256" key="4">
    <source>
        <dbReference type="ARBA" id="ARBA00022496"/>
    </source>
</evidence>
<dbReference type="EMBL" id="JAMYZZ010000031">
    <property type="protein sequence ID" value="MCP1259426.1"/>
    <property type="molecule type" value="Genomic_DNA"/>
</dbReference>
<gene>
    <name evidence="15" type="ORF">NKW50_12565</name>
</gene>
<dbReference type="Pfam" id="PF00593">
    <property type="entry name" value="TonB_dep_Rec_b-barrel"/>
    <property type="match status" value="1"/>
</dbReference>
<dbReference type="InterPro" id="IPR039426">
    <property type="entry name" value="TonB-dep_rcpt-like"/>
</dbReference>
<keyword evidence="12" id="KW-0732">Signal</keyword>
<keyword evidence="16" id="KW-1185">Reference proteome</keyword>
<dbReference type="InterPro" id="IPR012910">
    <property type="entry name" value="Plug_dom"/>
</dbReference>
<name>A0ABT1F354_9PROT</name>
<proteinExistence type="inferred from homology"/>
<evidence type="ECO:0000256" key="5">
    <source>
        <dbReference type="ARBA" id="ARBA00022692"/>
    </source>
</evidence>
<feature type="signal peptide" evidence="12">
    <location>
        <begin position="1"/>
        <end position="38"/>
    </location>
</feature>
<comment type="subcellular location">
    <subcellularLocation>
        <location evidence="1">Cell outer membrane</location>
        <topology evidence="1">Multi-pass membrane protein</topology>
    </subcellularLocation>
</comment>
<dbReference type="RefSeq" id="WP_242012639.1">
    <property type="nucleotide sequence ID" value="NZ_JAMYZY010000034.1"/>
</dbReference>
<evidence type="ECO:0000256" key="12">
    <source>
        <dbReference type="SAM" id="SignalP"/>
    </source>
</evidence>
<evidence type="ECO:0000256" key="11">
    <source>
        <dbReference type="RuleBase" id="RU003357"/>
    </source>
</evidence>
<evidence type="ECO:0000256" key="10">
    <source>
        <dbReference type="ARBA" id="ARBA00023237"/>
    </source>
</evidence>
<keyword evidence="3" id="KW-1134">Transmembrane beta strand</keyword>
<keyword evidence="15" id="KW-0675">Receptor</keyword>
<dbReference type="PANTHER" id="PTHR32552">
    <property type="entry name" value="FERRICHROME IRON RECEPTOR-RELATED"/>
    <property type="match status" value="1"/>
</dbReference>
<accession>A0ABT1F354</accession>
<reference evidence="15 16" key="1">
    <citation type="submission" date="2022-06" db="EMBL/GenBank/DDBJ databases">
        <title>Acetobacer genomes from food samples.</title>
        <authorList>
            <person name="Sombolestani A."/>
        </authorList>
    </citation>
    <scope>NUCLEOTIDE SEQUENCE [LARGE SCALE GENOMIC DNA]</scope>
    <source>
        <strain evidence="15 16">R-83285</strain>
    </source>
</reference>
<evidence type="ECO:0000256" key="7">
    <source>
        <dbReference type="ARBA" id="ARBA00023065"/>
    </source>
</evidence>
<evidence type="ECO:0000256" key="6">
    <source>
        <dbReference type="ARBA" id="ARBA00023004"/>
    </source>
</evidence>
<evidence type="ECO:0000256" key="1">
    <source>
        <dbReference type="ARBA" id="ARBA00004571"/>
    </source>
</evidence>
<feature type="chain" id="PRO_5047450524" evidence="12">
    <location>
        <begin position="39"/>
        <end position="711"/>
    </location>
</feature>
<keyword evidence="4" id="KW-0410">Iron transport</keyword>
<evidence type="ECO:0000313" key="16">
    <source>
        <dbReference type="Proteomes" id="UP001523528"/>
    </source>
</evidence>
<dbReference type="PANTHER" id="PTHR32552:SF81">
    <property type="entry name" value="TONB-DEPENDENT OUTER MEMBRANE RECEPTOR"/>
    <property type="match status" value="1"/>
</dbReference>
<evidence type="ECO:0000256" key="3">
    <source>
        <dbReference type="ARBA" id="ARBA00022452"/>
    </source>
</evidence>
<sequence length="711" mass="77364">MKENLSLASLRNGFCLWSASSLTLVCTALTVLPVTGWAATSTAPECTNTPSKSGKKNITACPTDKEHVVVRGKRAAFTATTSTSHISTQDMQAYRMQTLGDIAERVPNLSFTNTTPNNPVLMVRGLGGTEDEGPVLYTPVLIDGVPVPSFAMGQMFDFSNVDVLRGPQLTEGINAFGGMVSAQSRDPGKQLAGAVDFEYGTGNRKRATFSGDLPINASTSLRLSVGGETADGYIHNRALDRSDTGGWHGWFGRIKLLHTDSNGGEWRFSLHHMLNHGGNDYFETPEHARNHASYNTSAGVNDTEYLLGSAQYHRRFSQHMILDVTFGGASTDWRYSNPYSVFSANSGFTLPTRQIGGSVMLSGSAGTLDWKGGIYGQQVKRWAPYDFDMAPYYTSHTTATLGTANIAFMGELGWHFSPSWRLAPSLRIEHVDSSISNWTSSMSGSVPYAYSIQESLPRQTLSKTAPLPGLKLEYNPQSSNNLSQFGWLSYTRSFLPPNYSPYGSYASTVAVPYAPSYGNNLELGYRLGHPTGRWSVEAIGFANFLSNLQVSATNGAGESLIGTASTAHSRGMEASAHWKPINTLQLNAFLGLTYAAYDHFVFGGTDYSGKQMAGTPTSNFGFSGEWHPMPGWMVNASVVRRGRTTLYPSSSVQNAPYVLFDAQIEKRWKRWSVALYGHNLTNAGYFTRGLSGGYVVAANPRQLGFRVGMSF</sequence>
<keyword evidence="7" id="KW-0406">Ion transport</keyword>
<evidence type="ECO:0000256" key="9">
    <source>
        <dbReference type="ARBA" id="ARBA00023136"/>
    </source>
</evidence>
<keyword evidence="6" id="KW-0408">Iron</keyword>
<protein>
    <submittedName>
        <fullName evidence="15">TonB-dependent receptor plug domain-containing protein</fullName>
    </submittedName>
</protein>
<keyword evidence="10" id="KW-0998">Cell outer membrane</keyword>
<evidence type="ECO:0000313" key="15">
    <source>
        <dbReference type="EMBL" id="MCP1259426.1"/>
    </source>
</evidence>
<feature type="domain" description="TonB-dependent receptor plug" evidence="14">
    <location>
        <begin position="78"/>
        <end position="178"/>
    </location>
</feature>
<dbReference type="SUPFAM" id="SSF56935">
    <property type="entry name" value="Porins"/>
    <property type="match status" value="1"/>
</dbReference>